<dbReference type="CDD" id="cd08321">
    <property type="entry name" value="Pyrin_ASC-like"/>
    <property type="match status" value="1"/>
</dbReference>
<dbReference type="SUPFAM" id="SSF47986">
    <property type="entry name" value="DEATH domain"/>
    <property type="match status" value="1"/>
</dbReference>
<dbReference type="Proteomes" id="UP000295070">
    <property type="component" value="Chromosome 23"/>
</dbReference>
<protein>
    <recommendedName>
        <fullName evidence="2">Pyrin domain-containing protein</fullName>
    </recommendedName>
</protein>
<dbReference type="PROSITE" id="PS50824">
    <property type="entry name" value="DAPIN"/>
    <property type="match status" value="1"/>
</dbReference>
<proteinExistence type="predicted"/>
<evidence type="ECO:0000256" key="1">
    <source>
        <dbReference type="SAM" id="Coils"/>
    </source>
</evidence>
<gene>
    <name evidence="3" type="ORF">EPR50_G00229320</name>
</gene>
<accession>A0A484BZ15</accession>
<dbReference type="InterPro" id="IPR058030">
    <property type="entry name" value="TRIM8/14/16/25/29/45/65_CC"/>
</dbReference>
<dbReference type="Pfam" id="PF02758">
    <property type="entry name" value="PYRIN"/>
    <property type="match status" value="1"/>
</dbReference>
<dbReference type="Gene3D" id="1.10.533.10">
    <property type="entry name" value="Death Domain, Fas"/>
    <property type="match status" value="1"/>
</dbReference>
<reference evidence="3 4" key="1">
    <citation type="submission" date="2019-01" db="EMBL/GenBank/DDBJ databases">
        <title>A chromosome-scale genome assembly of the yellow perch, Perca flavescens.</title>
        <authorList>
            <person name="Feron R."/>
            <person name="Morvezen R."/>
            <person name="Bestin A."/>
            <person name="Haffray P."/>
            <person name="Klopp C."/>
            <person name="Zahm M."/>
            <person name="Cabau C."/>
            <person name="Roques C."/>
            <person name="Donnadieu C."/>
            <person name="Bouchez O."/>
            <person name="Christie M."/>
            <person name="Larson W."/>
            <person name="Guiguen Y."/>
        </authorList>
    </citation>
    <scope>NUCLEOTIDE SEQUENCE [LARGE SCALE GENOMIC DNA]</scope>
    <source>
        <strain evidence="3">YP-PL-M2</strain>
        <tissue evidence="3">Blood</tissue>
    </source>
</reference>
<dbReference type="InterPro" id="IPR011029">
    <property type="entry name" value="DEATH-like_dom_sf"/>
</dbReference>
<dbReference type="Pfam" id="PF25600">
    <property type="entry name" value="TRIM_CC"/>
    <property type="match status" value="1"/>
</dbReference>
<evidence type="ECO:0000313" key="4">
    <source>
        <dbReference type="Proteomes" id="UP000295070"/>
    </source>
</evidence>
<dbReference type="SMART" id="SM01289">
    <property type="entry name" value="PYRIN"/>
    <property type="match status" value="1"/>
</dbReference>
<name>A0A484BZ15_PERFV</name>
<dbReference type="AlphaFoldDB" id="A0A484BZ15"/>
<dbReference type="InterPro" id="IPR004020">
    <property type="entry name" value="DAPIN"/>
</dbReference>
<keyword evidence="4" id="KW-1185">Reference proteome</keyword>
<comment type="caution">
    <text evidence="3">The sequence shown here is derived from an EMBL/GenBank/DDBJ whole genome shotgun (WGS) entry which is preliminary data.</text>
</comment>
<evidence type="ECO:0000313" key="3">
    <source>
        <dbReference type="EMBL" id="TDG96508.1"/>
    </source>
</evidence>
<organism evidence="3 4">
    <name type="scientific">Perca flavescens</name>
    <name type="common">American yellow perch</name>
    <name type="synonym">Morone flavescens</name>
    <dbReference type="NCBI Taxonomy" id="8167"/>
    <lineage>
        <taxon>Eukaryota</taxon>
        <taxon>Metazoa</taxon>
        <taxon>Chordata</taxon>
        <taxon>Craniata</taxon>
        <taxon>Vertebrata</taxon>
        <taxon>Euteleostomi</taxon>
        <taxon>Actinopterygii</taxon>
        <taxon>Neopterygii</taxon>
        <taxon>Teleostei</taxon>
        <taxon>Neoteleostei</taxon>
        <taxon>Acanthomorphata</taxon>
        <taxon>Eupercaria</taxon>
        <taxon>Perciformes</taxon>
        <taxon>Percoidei</taxon>
        <taxon>Percidae</taxon>
        <taxon>Percinae</taxon>
        <taxon>Perca</taxon>
    </lineage>
</organism>
<sequence>MTTLDLWNTLEELTDDQFKQFKWFLKQDDIPKGFSAIPVARLEGADRQDTVDLMVQKYQGPGALEVTMKILEEISRNDLAQCLLQTSSRPKDLKSHNSVSLNIDYGRKKANLGETKAEIKLMIQERQMKILEINRSAKFSSKSADRHIADSVRAFAVLQQSVERNLANLIEAIEEKRETTRKQAEGFIQELEQEISKLKKRLAEVS</sequence>
<keyword evidence="1" id="KW-0175">Coiled coil</keyword>
<dbReference type="STRING" id="8167.A0A484BZ15"/>
<dbReference type="EMBL" id="SCKG01000023">
    <property type="protein sequence ID" value="TDG96508.1"/>
    <property type="molecule type" value="Genomic_DNA"/>
</dbReference>
<evidence type="ECO:0000259" key="2">
    <source>
        <dbReference type="PROSITE" id="PS50824"/>
    </source>
</evidence>
<feature type="coiled-coil region" evidence="1">
    <location>
        <begin position="159"/>
        <end position="201"/>
    </location>
</feature>
<feature type="domain" description="Pyrin" evidence="2">
    <location>
        <begin position="6"/>
        <end position="89"/>
    </location>
</feature>